<keyword evidence="1" id="KW-1133">Transmembrane helix</keyword>
<protein>
    <submittedName>
        <fullName evidence="2">Uncharacterized protein</fullName>
    </submittedName>
</protein>
<organism evidence="2 3">
    <name type="scientific">Vanrija pseudolonga</name>
    <dbReference type="NCBI Taxonomy" id="143232"/>
    <lineage>
        <taxon>Eukaryota</taxon>
        <taxon>Fungi</taxon>
        <taxon>Dikarya</taxon>
        <taxon>Basidiomycota</taxon>
        <taxon>Agaricomycotina</taxon>
        <taxon>Tremellomycetes</taxon>
        <taxon>Trichosporonales</taxon>
        <taxon>Trichosporonaceae</taxon>
        <taxon>Vanrija</taxon>
    </lineage>
</organism>
<keyword evidence="1" id="KW-0472">Membrane</keyword>
<dbReference type="RefSeq" id="XP_062632399.1">
    <property type="nucleotide sequence ID" value="XM_062776415.1"/>
</dbReference>
<dbReference type="Proteomes" id="UP000827549">
    <property type="component" value="Chromosome 8"/>
</dbReference>
<evidence type="ECO:0000313" key="3">
    <source>
        <dbReference type="Proteomes" id="UP000827549"/>
    </source>
</evidence>
<evidence type="ECO:0000256" key="1">
    <source>
        <dbReference type="SAM" id="Phobius"/>
    </source>
</evidence>
<proteinExistence type="predicted"/>
<dbReference type="GeneID" id="87813011"/>
<gene>
    <name evidence="2" type="ORF">LOC62_08G009850</name>
</gene>
<reference evidence="2" key="1">
    <citation type="submission" date="2023-10" db="EMBL/GenBank/DDBJ databases">
        <authorList>
            <person name="Noh H."/>
        </authorList>
    </citation>
    <scope>NUCLEOTIDE SEQUENCE</scope>
    <source>
        <strain evidence="2">DUCC4014</strain>
    </source>
</reference>
<dbReference type="EMBL" id="CP086721">
    <property type="protein sequence ID" value="WOO86373.1"/>
    <property type="molecule type" value="Genomic_DNA"/>
</dbReference>
<evidence type="ECO:0000313" key="2">
    <source>
        <dbReference type="EMBL" id="WOO86373.1"/>
    </source>
</evidence>
<keyword evidence="1" id="KW-0812">Transmembrane</keyword>
<accession>A0AAF0YGU5</accession>
<dbReference type="AlphaFoldDB" id="A0AAF0YGU5"/>
<name>A0AAF0YGU5_9TREE</name>
<feature type="transmembrane region" description="Helical" evidence="1">
    <location>
        <begin position="33"/>
        <end position="60"/>
    </location>
</feature>
<sequence length="171" mass="18934">MLRSTLCLTGVRLPIVIMLALKGVDSLLHLLRYLLFLATGLIALMNAVVLALSVITRVLYLSGEPRAWDEAEVAHTPLPGNEAILHGLQSTDRTDLKRRRRLLEVAVSQNVAFLERLEREYAREAGLVVSANVETLREIVRRDLAALRRVAGVFTNRFGANDAVGPEKVDV</sequence>
<keyword evidence="3" id="KW-1185">Reference proteome</keyword>